<feature type="non-terminal residue" evidence="1">
    <location>
        <position position="1"/>
    </location>
</feature>
<evidence type="ECO:0000313" key="2">
    <source>
        <dbReference type="Proteomes" id="UP000789860"/>
    </source>
</evidence>
<comment type="caution">
    <text evidence="1">The sequence shown here is derived from an EMBL/GenBank/DDBJ whole genome shotgun (WGS) entry which is preliminary data.</text>
</comment>
<organism evidence="1 2">
    <name type="scientific">Scutellospora calospora</name>
    <dbReference type="NCBI Taxonomy" id="85575"/>
    <lineage>
        <taxon>Eukaryota</taxon>
        <taxon>Fungi</taxon>
        <taxon>Fungi incertae sedis</taxon>
        <taxon>Mucoromycota</taxon>
        <taxon>Glomeromycotina</taxon>
        <taxon>Glomeromycetes</taxon>
        <taxon>Diversisporales</taxon>
        <taxon>Gigasporaceae</taxon>
        <taxon>Scutellospora</taxon>
    </lineage>
</organism>
<keyword evidence="2" id="KW-1185">Reference proteome</keyword>
<protein>
    <submittedName>
        <fullName evidence="1">969_t:CDS:1</fullName>
    </submittedName>
</protein>
<gene>
    <name evidence="1" type="ORF">SCALOS_LOCUS5337</name>
</gene>
<evidence type="ECO:0000313" key="1">
    <source>
        <dbReference type="EMBL" id="CAG8555878.1"/>
    </source>
</evidence>
<dbReference type="EMBL" id="CAJVPM010008533">
    <property type="protein sequence ID" value="CAG8555878.1"/>
    <property type="molecule type" value="Genomic_DNA"/>
</dbReference>
<reference evidence="1" key="1">
    <citation type="submission" date="2021-06" db="EMBL/GenBank/DDBJ databases">
        <authorList>
            <person name="Kallberg Y."/>
            <person name="Tangrot J."/>
            <person name="Rosling A."/>
        </authorList>
    </citation>
    <scope>NUCLEOTIDE SEQUENCE</scope>
    <source>
        <strain evidence="1">AU212A</strain>
    </source>
</reference>
<proteinExistence type="predicted"/>
<accession>A0ACA9LWZ1</accession>
<name>A0ACA9LWZ1_9GLOM</name>
<dbReference type="Proteomes" id="UP000789860">
    <property type="component" value="Unassembled WGS sequence"/>
</dbReference>
<sequence>VEHLATRDFVTQVTNKHCQDMRISIDFKKASKSEEEEAVTEKELGINSLKNSSQGFHSSLYNLDDEYLNNKDVQDDEYLKNNDIQNDEYLNNNDIQYFNNNDIQNNERDNNSNNDSIDDKEDNSGNLNEKKYLDKNKIIVYDILDYNISATQTE</sequence>